<gene>
    <name evidence="1" type="ORF">CHM34_16650</name>
</gene>
<dbReference type="EMBL" id="NOWF01000013">
    <property type="protein sequence ID" value="OYD06343.1"/>
    <property type="molecule type" value="Genomic_DNA"/>
</dbReference>
<dbReference type="OrthoDB" id="2990406at2"/>
<sequence>MKEAWFSFEVDRVKYRGRYRGPEEPTVSCVIVPSGQMGRLDEDGAAGETTLYSRLSVLLTEKNIGVVQFDCPLREDNGEPADEEHVRLRSCCLKQALQTLHPEGPLIYIGMSLGAEVLVHDPPSPALGRVLIGYVLEEPFETREPGGYTHLVYGSEDYIGYGEDLSTIVSIAPEQYAPETARHFEESGFSGTEIHILQGYGHTLEEEEAVDIRAEQYIQQLILDMLK</sequence>
<dbReference type="SUPFAM" id="SSF53474">
    <property type="entry name" value="alpha/beta-Hydrolases"/>
    <property type="match status" value="1"/>
</dbReference>
<name>A0A235B226_9BACL</name>
<comment type="caution">
    <text evidence="1">The sequence shown here is derived from an EMBL/GenBank/DDBJ whole genome shotgun (WGS) entry which is preliminary data.</text>
</comment>
<protein>
    <recommendedName>
        <fullName evidence="3">Alpha/beta hydrolase</fullName>
    </recommendedName>
</protein>
<evidence type="ECO:0008006" key="3">
    <source>
        <dbReference type="Google" id="ProtNLM"/>
    </source>
</evidence>
<proteinExistence type="predicted"/>
<keyword evidence="2" id="KW-1185">Reference proteome</keyword>
<reference evidence="1 2" key="1">
    <citation type="submission" date="2017-07" db="EMBL/GenBank/DDBJ databases">
        <title>The genome sequence of Paludifilum halophilum highlights mechanisms for microbial adaptation to high salt environemnts.</title>
        <authorList>
            <person name="Belbahri L."/>
        </authorList>
    </citation>
    <scope>NUCLEOTIDE SEQUENCE [LARGE SCALE GENOMIC DNA]</scope>
    <source>
        <strain evidence="1 2">DSM 102817</strain>
    </source>
</reference>
<dbReference type="InterPro" id="IPR029058">
    <property type="entry name" value="AB_hydrolase_fold"/>
</dbReference>
<accession>A0A235B226</accession>
<evidence type="ECO:0000313" key="2">
    <source>
        <dbReference type="Proteomes" id="UP000215459"/>
    </source>
</evidence>
<dbReference type="AlphaFoldDB" id="A0A235B226"/>
<dbReference type="RefSeq" id="WP_094265744.1">
    <property type="nucleotide sequence ID" value="NZ_NOWF01000013.1"/>
</dbReference>
<organism evidence="1 2">
    <name type="scientific">Paludifilum halophilum</name>
    <dbReference type="NCBI Taxonomy" id="1642702"/>
    <lineage>
        <taxon>Bacteria</taxon>
        <taxon>Bacillati</taxon>
        <taxon>Bacillota</taxon>
        <taxon>Bacilli</taxon>
        <taxon>Bacillales</taxon>
        <taxon>Thermoactinomycetaceae</taxon>
        <taxon>Paludifilum</taxon>
    </lineage>
</organism>
<dbReference type="Proteomes" id="UP000215459">
    <property type="component" value="Unassembled WGS sequence"/>
</dbReference>
<evidence type="ECO:0000313" key="1">
    <source>
        <dbReference type="EMBL" id="OYD06343.1"/>
    </source>
</evidence>